<feature type="coiled-coil region" evidence="5">
    <location>
        <begin position="330"/>
        <end position="490"/>
    </location>
</feature>
<keyword evidence="3" id="KW-0597">Phosphoprotein</keyword>
<evidence type="ECO:0000256" key="4">
    <source>
        <dbReference type="ARBA" id="ARBA00023054"/>
    </source>
</evidence>
<evidence type="ECO:0000313" key="7">
    <source>
        <dbReference type="EMBL" id="TBU25571.1"/>
    </source>
</evidence>
<evidence type="ECO:0000256" key="1">
    <source>
        <dbReference type="ARBA" id="ARBA00004496"/>
    </source>
</evidence>
<accession>A0A4Q9MHZ7</accession>
<evidence type="ECO:0000256" key="3">
    <source>
        <dbReference type="ARBA" id="ARBA00022553"/>
    </source>
</evidence>
<feature type="coiled-coil region" evidence="5">
    <location>
        <begin position="519"/>
        <end position="588"/>
    </location>
</feature>
<dbReference type="OrthoDB" id="3271002at2759"/>
<dbReference type="PANTHER" id="PTHR18902:SF24">
    <property type="entry name" value="NUCLEAR MITOTIC APPARATUS PROTEIN 1"/>
    <property type="match status" value="1"/>
</dbReference>
<dbReference type="PANTHER" id="PTHR18902">
    <property type="entry name" value="NUCLEAR MITOTIC APPARATUS PROTEIN 1-RELATED"/>
    <property type="match status" value="1"/>
</dbReference>
<evidence type="ECO:0000256" key="5">
    <source>
        <dbReference type="SAM" id="Coils"/>
    </source>
</evidence>
<gene>
    <name evidence="7" type="ORF">BD311DRAFT_669334</name>
</gene>
<feature type="compositionally biased region" description="Basic and acidic residues" evidence="6">
    <location>
        <begin position="106"/>
        <end position="115"/>
    </location>
</feature>
<keyword evidence="2" id="KW-0963">Cytoplasm</keyword>
<dbReference type="Gene3D" id="1.10.287.1490">
    <property type="match status" value="2"/>
</dbReference>
<proteinExistence type="predicted"/>
<comment type="subcellular location">
    <subcellularLocation>
        <location evidence="1">Cytoplasm</location>
    </subcellularLocation>
</comment>
<protein>
    <submittedName>
        <fullName evidence="7">Uncharacterized protein</fullName>
    </submittedName>
</protein>
<keyword evidence="4 5" id="KW-0175">Coiled coil</keyword>
<name>A0A4Q9MHZ7_9APHY</name>
<feature type="coiled-coil region" evidence="5">
    <location>
        <begin position="652"/>
        <end position="781"/>
    </location>
</feature>
<feature type="region of interest" description="Disordered" evidence="6">
    <location>
        <begin position="201"/>
        <end position="227"/>
    </location>
</feature>
<dbReference type="EMBL" id="ML143459">
    <property type="protein sequence ID" value="TBU25571.1"/>
    <property type="molecule type" value="Genomic_DNA"/>
</dbReference>
<dbReference type="GO" id="GO:0005737">
    <property type="term" value="C:cytoplasm"/>
    <property type="evidence" value="ECO:0007669"/>
    <property type="project" value="UniProtKB-SubCell"/>
</dbReference>
<dbReference type="InterPro" id="IPR051841">
    <property type="entry name" value="MT-Golgi_org_protein"/>
</dbReference>
<sequence length="834" mass="92105">MATLRAHVRKMADARKDKMGPQWSQWVTRAVHKLADDGILDTHDAQGNVAFTPDAKKTITAIRRDSLGPGVVPSANLEQKIWKDVTRRFSTVGVKRPRRMSGAAGHADEDGGEGRPRKRRARKSLSSFTKAELEAELRAALQQLEESEEADSAEQEDVVALREELKLREQEVDELRDEVARLKTQSEHDARRVTIGTSMRLVTPPPTERLAPSSAGSGRPATTHRVGAPMHGVTRTLSGSLISNLTRRPTPEPSEPGSQYAEIEGLVFDDVQDDDDFSSLSSVHGHDDAVSDFTPRKVGLETSQSTSNLMAHDMESATKHHETDAHIEEIAALKKELQAHVMQLSQVRGEHQRLLEERDSLRSSAASRELQLADLTAQLQSRTATLQDTQSLLVKLEATLQTERTEGIDVRSALQISQAALEAERERTRSLETRHSSVQEELSSAQSALKTLQQTMETFESSHDQTRSELQQTKTLLASAQRELAEALRAIEAGVVSQQTLTDHARGLELYLKQSLAQTSALVADKENLERTAEALRDTVDQLRTDLTRAEDDVASTTTRLKQSQDVIDELRASREQAQLDAAASTREATSLKVTVSELESSLGSLRFQLEDSLAETARLRGQLEAEQSSRRTVESVLSATKASHDKLVSEMAEKALRMTSVEEELNQTRRALDDTRCQVEVLKKEHERDAAAHAEALEAARVKAADFRIQLDGLRSQITSLSGELRSVSSAKDSLSTRLEEEVARSAQLQEDLAIARDDVQDAEEEILELREAKAADEASIQSLKAGLARLRQLQMDALDEVDNKMVSAHSAPIPGHRRRSSIASRQSIGQRA</sequence>
<dbReference type="AlphaFoldDB" id="A0A4Q9MHZ7"/>
<feature type="region of interest" description="Disordered" evidence="6">
    <location>
        <begin position="810"/>
        <end position="834"/>
    </location>
</feature>
<feature type="coiled-coil region" evidence="5">
    <location>
        <begin position="130"/>
        <end position="192"/>
    </location>
</feature>
<feature type="compositionally biased region" description="Low complexity" evidence="6">
    <location>
        <begin position="823"/>
        <end position="834"/>
    </location>
</feature>
<reference evidence="7" key="1">
    <citation type="submission" date="2019-01" db="EMBL/GenBank/DDBJ databases">
        <title>Draft genome sequences of three monokaryotic isolates of the white-rot basidiomycete fungus Dichomitus squalens.</title>
        <authorList>
            <consortium name="DOE Joint Genome Institute"/>
            <person name="Lopez S.C."/>
            <person name="Andreopoulos B."/>
            <person name="Pangilinan J."/>
            <person name="Lipzen A."/>
            <person name="Riley R."/>
            <person name="Ahrendt S."/>
            <person name="Ng V."/>
            <person name="Barry K."/>
            <person name="Daum C."/>
            <person name="Grigoriev I.V."/>
            <person name="Hilden K.S."/>
            <person name="Makela M.R."/>
            <person name="de Vries R.P."/>
        </authorList>
    </citation>
    <scope>NUCLEOTIDE SEQUENCE [LARGE SCALE GENOMIC DNA]</scope>
    <source>
        <strain evidence="7">OM18370.1</strain>
    </source>
</reference>
<organism evidence="7">
    <name type="scientific">Dichomitus squalens</name>
    <dbReference type="NCBI Taxonomy" id="114155"/>
    <lineage>
        <taxon>Eukaryota</taxon>
        <taxon>Fungi</taxon>
        <taxon>Dikarya</taxon>
        <taxon>Basidiomycota</taxon>
        <taxon>Agaricomycotina</taxon>
        <taxon>Agaricomycetes</taxon>
        <taxon>Polyporales</taxon>
        <taxon>Polyporaceae</taxon>
        <taxon>Dichomitus</taxon>
    </lineage>
</organism>
<dbReference type="Proteomes" id="UP000292957">
    <property type="component" value="Unassembled WGS sequence"/>
</dbReference>
<feature type="region of interest" description="Disordered" evidence="6">
    <location>
        <begin position="93"/>
        <end position="128"/>
    </location>
</feature>
<evidence type="ECO:0000256" key="6">
    <source>
        <dbReference type="SAM" id="MobiDB-lite"/>
    </source>
</evidence>
<evidence type="ECO:0000256" key="2">
    <source>
        <dbReference type="ARBA" id="ARBA00022490"/>
    </source>
</evidence>